<accession>A0A101I766</accession>
<keyword evidence="3 10" id="KW-0645">Protease</keyword>
<dbReference type="Pfam" id="PF00004">
    <property type="entry name" value="AAA"/>
    <property type="match status" value="1"/>
</dbReference>
<comment type="subunit">
    <text evidence="10 11">Homohexamer. Organized in a ring with a central cavity.</text>
</comment>
<dbReference type="GO" id="GO:0016887">
    <property type="term" value="F:ATP hydrolysis activity"/>
    <property type="evidence" value="ECO:0007669"/>
    <property type="project" value="UniProtKB-UniRule"/>
</dbReference>
<dbReference type="InterPro" id="IPR014721">
    <property type="entry name" value="Ribsml_uS5_D2-typ_fold_subgr"/>
</dbReference>
<dbReference type="GO" id="GO:0043565">
    <property type="term" value="F:sequence-specific DNA binding"/>
    <property type="evidence" value="ECO:0007669"/>
    <property type="project" value="UniProtKB-UniRule"/>
</dbReference>
<dbReference type="InterPro" id="IPR054594">
    <property type="entry name" value="Lon_lid"/>
</dbReference>
<dbReference type="Pfam" id="PF22667">
    <property type="entry name" value="Lon_lid"/>
    <property type="match status" value="1"/>
</dbReference>
<evidence type="ECO:0000256" key="9">
    <source>
        <dbReference type="ARBA" id="ARBA00050665"/>
    </source>
</evidence>
<proteinExistence type="evidence at transcript level"/>
<dbReference type="PROSITE" id="PS51786">
    <property type="entry name" value="LON_PROTEOLYTIC"/>
    <property type="match status" value="1"/>
</dbReference>
<keyword evidence="6 10" id="KW-0720">Serine protease</keyword>
<evidence type="ECO:0000256" key="4">
    <source>
        <dbReference type="ARBA" id="ARBA00022741"/>
    </source>
</evidence>
<sequence length="791" mass="89116">MAQKFELLEKAAVGSERKIEIPDKLPVIPTRTNMLVYPSAVMPLYVGREKSLAALEESIGKFNQMVFLVSQRDITKEEPEIEDLFEIGTIARIVQLMKMPDGNYKILVEGLTRARLASVEEGESTFIVVAEKLKSKGRKSKMLQALVRKVKELTLRYVSMSRRFPDEAIMALEDTSDADKFADFVSSMVPFSLEEKQRLLEEIETKDRLNTLMELLTREIEILSLEEELDKRVKEKIEQGQKEYYLREKMRAIQEELEGEEDEEIKELKEMAESRELPQEVKEKAEQEISRLEKMSPYSPEATVVRTYLDWLLNLPWQEETDDEIVIKDVRKTLDNNHYGLDDVKERILEFLAARRFSKNLRAPILCLVGPPGVGKTSLGRSVSEAMGRKFGRISLGGMRDEAEIRGHRRTYVGALPGRIMQMIRKLKTRNPVIVLDEVDKMGISFQGDPASALLEVLDPEQNNSFTDHFLEVPFDLSGVLFITTANVLYSIPAALKDRMEIIEIPGYTESEKYHIARDHILPKLLDEYNMKDSKLKITPAAIRDVIRDYTREAGVRELDRNLAKIIRKATLKMAEGGDSISVGVNELGEFLGAPLFKESDFRKLPEVGVATGLAWTSVGGEIMYIEVLPVSGKGKTIITGQLGDVMKESAQIAASLARKLCGDEKFAEVFEKKDFHIHVPEGAVPKDGPSAGITLTTAIVSAVTGRKVRNDIAMTGEITLRGKVLPIGGLKEKLMAAYRARMKKVLIPLANKRDLDKVPEEIKSKLEFVFVEDINEVLEEALIPGDGKEC</sequence>
<dbReference type="PIRSF" id="PIRSF001174">
    <property type="entry name" value="Lon_proteas"/>
    <property type="match status" value="1"/>
</dbReference>
<dbReference type="InterPro" id="IPR003593">
    <property type="entry name" value="AAA+_ATPase"/>
</dbReference>
<dbReference type="PATRIC" id="fig|1236046.5.peg.493"/>
<evidence type="ECO:0000256" key="14">
    <source>
        <dbReference type="PROSITE-ProRule" id="PRU01122"/>
    </source>
</evidence>
<dbReference type="SMART" id="SM00464">
    <property type="entry name" value="LON"/>
    <property type="match status" value="1"/>
</dbReference>
<dbReference type="NCBIfam" id="TIGR00763">
    <property type="entry name" value="lon"/>
    <property type="match status" value="1"/>
</dbReference>
<feature type="active site" evidence="10 12">
    <location>
        <position position="691"/>
    </location>
</feature>
<evidence type="ECO:0000313" key="18">
    <source>
        <dbReference type="EMBL" id="KUK89744.1"/>
    </source>
</evidence>
<dbReference type="GO" id="GO:0005524">
    <property type="term" value="F:ATP binding"/>
    <property type="evidence" value="ECO:0007669"/>
    <property type="project" value="UniProtKB-UniRule"/>
</dbReference>
<dbReference type="InterPro" id="IPR004815">
    <property type="entry name" value="Lon_bac/euk-typ"/>
</dbReference>
<comment type="similarity">
    <text evidence="10 11 14 15">Belongs to the peptidase S16 family.</text>
</comment>
<dbReference type="SUPFAM" id="SSF88697">
    <property type="entry name" value="PUA domain-like"/>
    <property type="match status" value="1"/>
</dbReference>
<dbReference type="InterPro" id="IPR020568">
    <property type="entry name" value="Ribosomal_Su5_D2-typ_SF"/>
</dbReference>
<dbReference type="PROSITE" id="PS51787">
    <property type="entry name" value="LON_N"/>
    <property type="match status" value="1"/>
</dbReference>
<dbReference type="GO" id="GO:0006515">
    <property type="term" value="P:protein quality control for misfolded or incompletely synthesized proteins"/>
    <property type="evidence" value="ECO:0007669"/>
    <property type="project" value="UniProtKB-UniRule"/>
</dbReference>
<feature type="domain" description="Lon proteolytic" evidence="16">
    <location>
        <begin position="605"/>
        <end position="785"/>
    </location>
</feature>
<dbReference type="Gene3D" id="1.20.5.5270">
    <property type="match status" value="1"/>
</dbReference>
<evidence type="ECO:0000256" key="7">
    <source>
        <dbReference type="ARBA" id="ARBA00022840"/>
    </source>
</evidence>
<dbReference type="InterPro" id="IPR003959">
    <property type="entry name" value="ATPase_AAA_core"/>
</dbReference>
<dbReference type="Pfam" id="PF05362">
    <property type="entry name" value="Lon_C"/>
    <property type="match status" value="1"/>
</dbReference>
<dbReference type="Gene3D" id="2.30.130.40">
    <property type="entry name" value="LON domain-like"/>
    <property type="match status" value="1"/>
</dbReference>
<dbReference type="PROSITE" id="PS01046">
    <property type="entry name" value="LON_SER"/>
    <property type="match status" value="1"/>
</dbReference>
<dbReference type="EMBL" id="LGGW01000069">
    <property type="protein sequence ID" value="KUK89744.1"/>
    <property type="molecule type" value="Genomic_DNA"/>
</dbReference>
<dbReference type="GO" id="GO:0004176">
    <property type="term" value="F:ATP-dependent peptidase activity"/>
    <property type="evidence" value="ECO:0007669"/>
    <property type="project" value="UniProtKB-UniRule"/>
</dbReference>
<dbReference type="InterPro" id="IPR008269">
    <property type="entry name" value="Lon_proteolytic"/>
</dbReference>
<evidence type="ECO:0000256" key="3">
    <source>
        <dbReference type="ARBA" id="ARBA00022670"/>
    </source>
</evidence>
<keyword evidence="2 10" id="KW-0963">Cytoplasm</keyword>
<keyword evidence="7 10" id="KW-0067">ATP-binding</keyword>
<dbReference type="SUPFAM" id="SSF52540">
    <property type="entry name" value="P-loop containing nucleoside triphosphate hydrolases"/>
    <property type="match status" value="1"/>
</dbReference>
<evidence type="ECO:0000313" key="19">
    <source>
        <dbReference type="Proteomes" id="UP000055014"/>
    </source>
</evidence>
<comment type="subcellular location">
    <subcellularLocation>
        <location evidence="1 10 11">Cytoplasm</location>
    </subcellularLocation>
</comment>
<evidence type="ECO:0000256" key="15">
    <source>
        <dbReference type="RuleBase" id="RU000591"/>
    </source>
</evidence>
<evidence type="ECO:0000256" key="12">
    <source>
        <dbReference type="PIRSR" id="PIRSR001174-1"/>
    </source>
</evidence>
<gene>
    <name evidence="10" type="primary">lon</name>
    <name evidence="18" type="ORF">XE02_0871</name>
</gene>
<dbReference type="HAMAP" id="MF_01973">
    <property type="entry name" value="lon_bact"/>
    <property type="match status" value="1"/>
</dbReference>
<dbReference type="GO" id="GO:0005737">
    <property type="term" value="C:cytoplasm"/>
    <property type="evidence" value="ECO:0007669"/>
    <property type="project" value="UniProtKB-SubCell"/>
</dbReference>
<dbReference type="SMART" id="SM00382">
    <property type="entry name" value="AAA"/>
    <property type="match status" value="1"/>
</dbReference>
<dbReference type="InterPro" id="IPR003111">
    <property type="entry name" value="Lon_prtase_N"/>
</dbReference>
<evidence type="ECO:0000256" key="6">
    <source>
        <dbReference type="ARBA" id="ARBA00022825"/>
    </source>
</evidence>
<dbReference type="Gene3D" id="3.30.230.10">
    <property type="match status" value="1"/>
</dbReference>
<evidence type="ECO:0000256" key="2">
    <source>
        <dbReference type="ARBA" id="ARBA00022490"/>
    </source>
</evidence>
<dbReference type="InterPro" id="IPR027417">
    <property type="entry name" value="P-loop_NTPase"/>
</dbReference>
<organism evidence="18 19">
    <name type="scientific">Mesotoga infera</name>
    <dbReference type="NCBI Taxonomy" id="1236046"/>
    <lineage>
        <taxon>Bacteria</taxon>
        <taxon>Thermotogati</taxon>
        <taxon>Thermotogota</taxon>
        <taxon>Thermotogae</taxon>
        <taxon>Kosmotogales</taxon>
        <taxon>Kosmotogaceae</taxon>
        <taxon>Mesotoga</taxon>
    </lineage>
</organism>
<reference evidence="19" key="1">
    <citation type="journal article" date="2015" name="MBio">
        <title>Genome-Resolved Metagenomic Analysis Reveals Roles for Candidate Phyla and Other Microbial Community Members in Biogeochemical Transformations in Oil Reservoirs.</title>
        <authorList>
            <person name="Hu P."/>
            <person name="Tom L."/>
            <person name="Singh A."/>
            <person name="Thomas B.C."/>
            <person name="Baker B.J."/>
            <person name="Piceno Y.M."/>
            <person name="Andersen G.L."/>
            <person name="Banfield J.F."/>
        </authorList>
    </citation>
    <scope>NUCLEOTIDE SEQUENCE [LARGE SCALE GENOMIC DNA]</scope>
</reference>
<evidence type="ECO:0000256" key="1">
    <source>
        <dbReference type="ARBA" id="ARBA00004496"/>
    </source>
</evidence>
<comment type="catalytic activity">
    <reaction evidence="9 10 11 14">
        <text>Hydrolysis of proteins in presence of ATP.</text>
        <dbReference type="EC" id="3.4.21.53"/>
    </reaction>
</comment>
<dbReference type="InterPro" id="IPR008268">
    <property type="entry name" value="Peptidase_S16_AS"/>
</dbReference>
<evidence type="ECO:0000256" key="10">
    <source>
        <dbReference type="HAMAP-Rule" id="MF_01973"/>
    </source>
</evidence>
<evidence type="ECO:0000256" key="13">
    <source>
        <dbReference type="PIRSR" id="PIRSR001174-2"/>
    </source>
</evidence>
<dbReference type="FunFam" id="3.40.50.300:FF:000021">
    <property type="entry name" value="Lon protease homolog"/>
    <property type="match status" value="1"/>
</dbReference>
<dbReference type="PANTHER" id="PTHR10046">
    <property type="entry name" value="ATP DEPENDENT LON PROTEASE FAMILY MEMBER"/>
    <property type="match status" value="1"/>
</dbReference>
<dbReference type="InterPro" id="IPR027543">
    <property type="entry name" value="Lon_bac"/>
</dbReference>
<dbReference type="Pfam" id="PF02190">
    <property type="entry name" value="LON_substr_bdg"/>
    <property type="match status" value="1"/>
</dbReference>
<dbReference type="Gene3D" id="1.10.8.60">
    <property type="match status" value="1"/>
</dbReference>
<dbReference type="GO" id="GO:0004252">
    <property type="term" value="F:serine-type endopeptidase activity"/>
    <property type="evidence" value="ECO:0007669"/>
    <property type="project" value="UniProtKB-UniRule"/>
</dbReference>
<evidence type="ECO:0000256" key="11">
    <source>
        <dbReference type="PIRNR" id="PIRNR001174"/>
    </source>
</evidence>
<dbReference type="PRINTS" id="PR00830">
    <property type="entry name" value="ENDOLAPTASE"/>
</dbReference>
<dbReference type="InterPro" id="IPR015947">
    <property type="entry name" value="PUA-like_sf"/>
</dbReference>
<comment type="function">
    <text evidence="10">ATP-dependent serine protease that mediates the selective degradation of mutant and abnormal proteins as well as certain short-lived regulatory proteins. Required for cellular homeostasis and for survival from DNA damage and developmental changes induced by stress. Degrades polypeptides processively to yield small peptide fragments that are 5 to 10 amino acids long. Binds to DNA in a double-stranded, site-specific manner.</text>
</comment>
<evidence type="ECO:0000256" key="5">
    <source>
        <dbReference type="ARBA" id="ARBA00022801"/>
    </source>
</evidence>
<dbReference type="Gene3D" id="1.20.58.1480">
    <property type="match status" value="1"/>
</dbReference>
<name>A0A101I766_9BACT</name>
<dbReference type="CDD" id="cd19500">
    <property type="entry name" value="RecA-like_Lon"/>
    <property type="match status" value="1"/>
</dbReference>
<keyword evidence="4 10" id="KW-0547">Nucleotide-binding</keyword>
<evidence type="ECO:0000256" key="8">
    <source>
        <dbReference type="ARBA" id="ARBA00023016"/>
    </source>
</evidence>
<feature type="active site" evidence="10 12">
    <location>
        <position position="734"/>
    </location>
</feature>
<protein>
    <recommendedName>
        <fullName evidence="10 11">Lon protease</fullName>
        <ecNumber evidence="10 11">3.4.21.53</ecNumber>
    </recommendedName>
    <alternativeName>
        <fullName evidence="10">ATP-dependent protease La</fullName>
    </alternativeName>
</protein>
<feature type="domain" description="Lon N-terminal" evidence="17">
    <location>
        <begin position="25"/>
        <end position="220"/>
    </location>
</feature>
<keyword evidence="8 10" id="KW-0346">Stress response</keyword>
<comment type="induction">
    <text evidence="10">By heat shock.</text>
</comment>
<comment type="caution">
    <text evidence="18">The sequence shown here is derived from an EMBL/GenBank/DDBJ whole genome shotgun (WGS) entry which is preliminary data.</text>
</comment>
<keyword evidence="5 10" id="KW-0378">Hydrolase</keyword>
<evidence type="ECO:0000259" key="16">
    <source>
        <dbReference type="PROSITE" id="PS51786"/>
    </source>
</evidence>
<evidence type="ECO:0000259" key="17">
    <source>
        <dbReference type="PROSITE" id="PS51787"/>
    </source>
</evidence>
<dbReference type="InterPro" id="IPR027065">
    <property type="entry name" value="Lon_Prtase"/>
</dbReference>
<dbReference type="InterPro" id="IPR046336">
    <property type="entry name" value="Lon_prtase_N_sf"/>
</dbReference>
<dbReference type="GO" id="GO:0034605">
    <property type="term" value="P:cellular response to heat"/>
    <property type="evidence" value="ECO:0007669"/>
    <property type="project" value="UniProtKB-UniRule"/>
</dbReference>
<dbReference type="SUPFAM" id="SSF54211">
    <property type="entry name" value="Ribosomal protein S5 domain 2-like"/>
    <property type="match status" value="1"/>
</dbReference>
<feature type="binding site" evidence="10 13">
    <location>
        <begin position="370"/>
        <end position="377"/>
    </location>
    <ligand>
        <name>ATP</name>
        <dbReference type="ChEBI" id="CHEBI:30616"/>
    </ligand>
</feature>
<dbReference type="AlphaFoldDB" id="A0A101I766"/>
<dbReference type="Gene3D" id="3.40.50.300">
    <property type="entry name" value="P-loop containing nucleotide triphosphate hydrolases"/>
    <property type="match status" value="1"/>
</dbReference>
<dbReference type="Proteomes" id="UP000055014">
    <property type="component" value="Unassembled WGS sequence"/>
</dbReference>
<dbReference type="EC" id="3.4.21.53" evidence="10 11"/>
<dbReference type="FunFam" id="1.20.5.5270:FF:000002">
    <property type="entry name" value="Lon protease homolog"/>
    <property type="match status" value="1"/>
</dbReference>